<keyword evidence="2" id="KW-0819">tRNA processing</keyword>
<proteinExistence type="inferred from homology"/>
<evidence type="ECO:0000313" key="7">
    <source>
        <dbReference type="EMBL" id="SUZ60133.1"/>
    </source>
</evidence>
<dbReference type="FunFam" id="2.30.130.10:FF:000012">
    <property type="entry name" value="tRNA pseudouridine synthase B"/>
    <property type="match status" value="1"/>
</dbReference>
<dbReference type="InterPro" id="IPR032819">
    <property type="entry name" value="TruB_C"/>
</dbReference>
<evidence type="ECO:0000259" key="5">
    <source>
        <dbReference type="Pfam" id="PF09157"/>
    </source>
</evidence>
<feature type="domain" description="tRNA pseudouridine synthase II TruB subfamily 1 C-terminal" evidence="5">
    <location>
        <begin position="222"/>
        <end position="281"/>
    </location>
</feature>
<dbReference type="CDD" id="cd21152">
    <property type="entry name" value="PUA_TruB_bacterial"/>
    <property type="match status" value="1"/>
</dbReference>
<dbReference type="PANTHER" id="PTHR13767">
    <property type="entry name" value="TRNA-PSEUDOURIDINE SYNTHASE"/>
    <property type="match status" value="1"/>
</dbReference>
<dbReference type="InterPro" id="IPR014780">
    <property type="entry name" value="tRNA_psdUridine_synth_TruB"/>
</dbReference>
<dbReference type="InterPro" id="IPR002501">
    <property type="entry name" value="PsdUridine_synth_N"/>
</dbReference>
<dbReference type="InterPro" id="IPR036974">
    <property type="entry name" value="PUA_sf"/>
</dbReference>
<keyword evidence="3" id="KW-0413">Isomerase</keyword>
<dbReference type="HAMAP" id="MF_01080">
    <property type="entry name" value="TruB_bact"/>
    <property type="match status" value="1"/>
</dbReference>
<evidence type="ECO:0000256" key="3">
    <source>
        <dbReference type="ARBA" id="ARBA00023235"/>
    </source>
</evidence>
<gene>
    <name evidence="7" type="ORF">METZ01_LOCUS12987</name>
</gene>
<dbReference type="Gene3D" id="2.30.130.10">
    <property type="entry name" value="PUA domain"/>
    <property type="match status" value="1"/>
</dbReference>
<evidence type="ECO:0000256" key="2">
    <source>
        <dbReference type="ARBA" id="ARBA00022694"/>
    </source>
</evidence>
<dbReference type="EC" id="5.4.99.25" evidence="1"/>
<sequence>MTSSDAVQHVKSSFNARKVGHTGSLDPLATGVLPLCFGEATKFSRFLLTSDKKYWVKLKLGIRTASGDADGDVVEERSTDGVTQDRIQHALESFRGEIDQIPSMYSAIKYRGKPLYKYARQGVEIERESRRINVYSIELSTFSGSEMTLRVHCSKGTYVRTIVDDLGEQLGCGAHVVELRRLMAGPFTESDMVTFEEIETARVDGRLDELLAPISSAVSQWPAVRLSATSAYYIRQGQPVLVPHAPSEGWVQLRESCSNDEWFLGMGEIMEDGRVAPRRLILGERKL</sequence>
<dbReference type="GO" id="GO:0006400">
    <property type="term" value="P:tRNA modification"/>
    <property type="evidence" value="ECO:0007669"/>
    <property type="project" value="TreeGrafter"/>
</dbReference>
<dbReference type="Pfam" id="PF16198">
    <property type="entry name" value="TruB_C_2"/>
    <property type="match status" value="1"/>
</dbReference>
<dbReference type="EMBL" id="UINC01000721">
    <property type="protein sequence ID" value="SUZ60133.1"/>
    <property type="molecule type" value="Genomic_DNA"/>
</dbReference>
<name>A0A381P3B4_9ZZZZ</name>
<protein>
    <recommendedName>
        <fullName evidence="1">tRNA pseudouridine(55) synthase</fullName>
        <ecNumber evidence="1">5.4.99.25</ecNumber>
    </recommendedName>
</protein>
<dbReference type="SUPFAM" id="SSF55120">
    <property type="entry name" value="Pseudouridine synthase"/>
    <property type="match status" value="1"/>
</dbReference>
<dbReference type="InterPro" id="IPR015240">
    <property type="entry name" value="tRNA_sdUridine_synth_fam1_C"/>
</dbReference>
<dbReference type="CDD" id="cd02573">
    <property type="entry name" value="PseudoU_synth_EcTruB"/>
    <property type="match status" value="1"/>
</dbReference>
<evidence type="ECO:0000259" key="4">
    <source>
        <dbReference type="Pfam" id="PF01509"/>
    </source>
</evidence>
<dbReference type="GO" id="GO:0160148">
    <property type="term" value="F:tRNA pseudouridine(55) synthase activity"/>
    <property type="evidence" value="ECO:0007669"/>
    <property type="project" value="UniProtKB-EC"/>
</dbReference>
<feature type="domain" description="Pseudouridine synthase II N-terminal" evidence="4">
    <location>
        <begin position="11"/>
        <end position="159"/>
    </location>
</feature>
<dbReference type="Pfam" id="PF01509">
    <property type="entry name" value="TruB_N"/>
    <property type="match status" value="1"/>
</dbReference>
<organism evidence="7">
    <name type="scientific">marine metagenome</name>
    <dbReference type="NCBI Taxonomy" id="408172"/>
    <lineage>
        <taxon>unclassified sequences</taxon>
        <taxon>metagenomes</taxon>
        <taxon>ecological metagenomes</taxon>
    </lineage>
</organism>
<dbReference type="NCBIfam" id="TIGR00431">
    <property type="entry name" value="TruB"/>
    <property type="match status" value="1"/>
</dbReference>
<evidence type="ECO:0000256" key="1">
    <source>
        <dbReference type="ARBA" id="ARBA00012787"/>
    </source>
</evidence>
<feature type="domain" description="tRNA pseudouridylate synthase B C-terminal" evidence="6">
    <location>
        <begin position="160"/>
        <end position="218"/>
    </location>
</feature>
<dbReference type="Gene3D" id="3.30.2350.10">
    <property type="entry name" value="Pseudouridine synthase"/>
    <property type="match status" value="1"/>
</dbReference>
<reference evidence="7" key="1">
    <citation type="submission" date="2018-05" db="EMBL/GenBank/DDBJ databases">
        <authorList>
            <person name="Lanie J.A."/>
            <person name="Ng W.-L."/>
            <person name="Kazmierczak K.M."/>
            <person name="Andrzejewski T.M."/>
            <person name="Davidsen T.M."/>
            <person name="Wayne K.J."/>
            <person name="Tettelin H."/>
            <person name="Glass J.I."/>
            <person name="Rusch D."/>
            <person name="Podicherti R."/>
            <person name="Tsui H.-C.T."/>
            <person name="Winkler M.E."/>
        </authorList>
    </citation>
    <scope>NUCLEOTIDE SEQUENCE</scope>
</reference>
<dbReference type="InterPro" id="IPR015947">
    <property type="entry name" value="PUA-like_sf"/>
</dbReference>
<dbReference type="GO" id="GO:0003723">
    <property type="term" value="F:RNA binding"/>
    <property type="evidence" value="ECO:0007669"/>
    <property type="project" value="InterPro"/>
</dbReference>
<dbReference type="GO" id="GO:1990481">
    <property type="term" value="P:mRNA pseudouridine synthesis"/>
    <property type="evidence" value="ECO:0007669"/>
    <property type="project" value="TreeGrafter"/>
</dbReference>
<dbReference type="SUPFAM" id="SSF88697">
    <property type="entry name" value="PUA domain-like"/>
    <property type="match status" value="1"/>
</dbReference>
<dbReference type="Pfam" id="PF09157">
    <property type="entry name" value="TruB-C_2"/>
    <property type="match status" value="1"/>
</dbReference>
<dbReference type="PANTHER" id="PTHR13767:SF2">
    <property type="entry name" value="PSEUDOURIDYLATE SYNTHASE TRUB1"/>
    <property type="match status" value="1"/>
</dbReference>
<accession>A0A381P3B4</accession>
<dbReference type="AlphaFoldDB" id="A0A381P3B4"/>
<dbReference type="InterPro" id="IPR020103">
    <property type="entry name" value="PsdUridine_synth_cat_dom_sf"/>
</dbReference>
<evidence type="ECO:0000259" key="6">
    <source>
        <dbReference type="Pfam" id="PF16198"/>
    </source>
</evidence>